<organism evidence="1 2">
    <name type="scientific">Panagrolaimus sp. PS1159</name>
    <dbReference type="NCBI Taxonomy" id="55785"/>
    <lineage>
        <taxon>Eukaryota</taxon>
        <taxon>Metazoa</taxon>
        <taxon>Ecdysozoa</taxon>
        <taxon>Nematoda</taxon>
        <taxon>Chromadorea</taxon>
        <taxon>Rhabditida</taxon>
        <taxon>Tylenchina</taxon>
        <taxon>Panagrolaimomorpha</taxon>
        <taxon>Panagrolaimoidea</taxon>
        <taxon>Panagrolaimidae</taxon>
        <taxon>Panagrolaimus</taxon>
    </lineage>
</organism>
<accession>A0AC35FV83</accession>
<dbReference type="Proteomes" id="UP000887580">
    <property type="component" value="Unplaced"/>
</dbReference>
<name>A0AC35FV83_9BILA</name>
<evidence type="ECO:0000313" key="2">
    <source>
        <dbReference type="WBParaSite" id="PS1159_v2.g2129.t1"/>
    </source>
</evidence>
<reference evidence="2" key="1">
    <citation type="submission" date="2022-11" db="UniProtKB">
        <authorList>
            <consortium name="WormBaseParasite"/>
        </authorList>
    </citation>
    <scope>IDENTIFICATION</scope>
</reference>
<evidence type="ECO:0000313" key="1">
    <source>
        <dbReference type="Proteomes" id="UP000887580"/>
    </source>
</evidence>
<dbReference type="WBParaSite" id="PS1159_v2.g2129.t1">
    <property type="protein sequence ID" value="PS1159_v2.g2129.t1"/>
    <property type="gene ID" value="PS1159_v2.g2129"/>
</dbReference>
<sequence length="98" mass="10959">MKTIILLCLFAVVAMAQQQQQIDSNSDERERLRECNCVKLIEESESDSNSAEYLRCASVCGKIDETTVVVVSQPGGSFDKTTLVRDKSGFKKGRKNWP</sequence>
<protein>
    <submittedName>
        <fullName evidence="2">Uncharacterized protein</fullName>
    </submittedName>
</protein>
<proteinExistence type="predicted"/>